<dbReference type="EMBL" id="KN881618">
    <property type="protein sequence ID" value="KIY53352.1"/>
    <property type="molecule type" value="Genomic_DNA"/>
</dbReference>
<dbReference type="PROSITE" id="PS00636">
    <property type="entry name" value="DNAJ_1"/>
    <property type="match status" value="1"/>
</dbReference>
<dbReference type="OrthoDB" id="552049at2759"/>
<dbReference type="GO" id="GO:0016558">
    <property type="term" value="P:protein import into peroxisome matrix"/>
    <property type="evidence" value="ECO:0007669"/>
    <property type="project" value="TreeGrafter"/>
</dbReference>
<dbReference type="Proteomes" id="UP000054144">
    <property type="component" value="Unassembled WGS sequence"/>
</dbReference>
<dbReference type="InterPro" id="IPR036869">
    <property type="entry name" value="J_dom_sf"/>
</dbReference>
<feature type="compositionally biased region" description="Low complexity" evidence="1">
    <location>
        <begin position="461"/>
        <end position="473"/>
    </location>
</feature>
<evidence type="ECO:0000313" key="4">
    <source>
        <dbReference type="Proteomes" id="UP000054144"/>
    </source>
</evidence>
<feature type="compositionally biased region" description="Low complexity" evidence="1">
    <location>
        <begin position="172"/>
        <end position="183"/>
    </location>
</feature>
<dbReference type="CDD" id="cd06257">
    <property type="entry name" value="DnaJ"/>
    <property type="match status" value="1"/>
</dbReference>
<dbReference type="PRINTS" id="PR00625">
    <property type="entry name" value="JDOMAIN"/>
</dbReference>
<dbReference type="Gene3D" id="1.10.287.110">
    <property type="entry name" value="DnaJ domain"/>
    <property type="match status" value="1"/>
</dbReference>
<name>A0A0D7AP61_9AGAR</name>
<dbReference type="Pfam" id="PF14308">
    <property type="entry name" value="DnaJ-X"/>
    <property type="match status" value="1"/>
</dbReference>
<dbReference type="InterPro" id="IPR018253">
    <property type="entry name" value="DnaJ_domain_CS"/>
</dbReference>
<dbReference type="Pfam" id="PF00226">
    <property type="entry name" value="DnaJ"/>
    <property type="match status" value="1"/>
</dbReference>
<feature type="compositionally biased region" description="Basic and acidic residues" evidence="1">
    <location>
        <begin position="199"/>
        <end position="212"/>
    </location>
</feature>
<proteinExistence type="predicted"/>
<accession>A0A0D7AP61</accession>
<evidence type="ECO:0000313" key="3">
    <source>
        <dbReference type="EMBL" id="KIY53352.1"/>
    </source>
</evidence>
<dbReference type="PANTHER" id="PTHR45006:SF1">
    <property type="entry name" value="DNAJ-LIKE PROTEIN 1"/>
    <property type="match status" value="1"/>
</dbReference>
<reference evidence="3 4" key="1">
    <citation type="journal article" date="2015" name="Fungal Genet. Biol.">
        <title>Evolution of novel wood decay mechanisms in Agaricales revealed by the genome sequences of Fistulina hepatica and Cylindrobasidium torrendii.</title>
        <authorList>
            <person name="Floudas D."/>
            <person name="Held B.W."/>
            <person name="Riley R."/>
            <person name="Nagy L.G."/>
            <person name="Koehler G."/>
            <person name="Ransdell A.S."/>
            <person name="Younus H."/>
            <person name="Chow J."/>
            <person name="Chiniquy J."/>
            <person name="Lipzen A."/>
            <person name="Tritt A."/>
            <person name="Sun H."/>
            <person name="Haridas S."/>
            <person name="LaButti K."/>
            <person name="Ohm R.A."/>
            <person name="Kues U."/>
            <person name="Blanchette R.A."/>
            <person name="Grigoriev I.V."/>
            <person name="Minto R.E."/>
            <person name="Hibbett D.S."/>
        </authorList>
    </citation>
    <scope>NUCLEOTIDE SEQUENCE [LARGE SCALE GENOMIC DNA]</scope>
    <source>
        <strain evidence="3 4">ATCC 64428</strain>
    </source>
</reference>
<evidence type="ECO:0000256" key="1">
    <source>
        <dbReference type="SAM" id="MobiDB-lite"/>
    </source>
</evidence>
<dbReference type="GO" id="GO:0005829">
    <property type="term" value="C:cytosol"/>
    <property type="evidence" value="ECO:0007669"/>
    <property type="project" value="TreeGrafter"/>
</dbReference>
<dbReference type="SMART" id="SM00271">
    <property type="entry name" value="DnaJ"/>
    <property type="match status" value="1"/>
</dbReference>
<dbReference type="InterPro" id="IPR001623">
    <property type="entry name" value="DnaJ_domain"/>
</dbReference>
<protein>
    <submittedName>
        <fullName evidence="3">DnaJ-domain-containing protein</fullName>
    </submittedName>
</protein>
<keyword evidence="4" id="KW-1185">Reference proteome</keyword>
<feature type="region of interest" description="Disordered" evidence="1">
    <location>
        <begin position="448"/>
        <end position="473"/>
    </location>
</feature>
<gene>
    <name evidence="3" type="ORF">FISHEDRAFT_68960</name>
</gene>
<feature type="domain" description="J" evidence="2">
    <location>
        <begin position="7"/>
        <end position="71"/>
    </location>
</feature>
<dbReference type="SUPFAM" id="SSF46565">
    <property type="entry name" value="Chaperone J-domain"/>
    <property type="match status" value="1"/>
</dbReference>
<dbReference type="InterPro" id="IPR052814">
    <property type="entry name" value="Peroxisomal_DnaJ"/>
</dbReference>
<feature type="region of interest" description="Disordered" evidence="1">
    <location>
        <begin position="118"/>
        <end position="212"/>
    </location>
</feature>
<dbReference type="PANTHER" id="PTHR45006">
    <property type="entry name" value="DNAJ-LIKE PROTEIN 1"/>
    <property type="match status" value="1"/>
</dbReference>
<dbReference type="InterPro" id="IPR026894">
    <property type="entry name" value="DnaJ_X"/>
</dbReference>
<evidence type="ECO:0000259" key="2">
    <source>
        <dbReference type="PROSITE" id="PS50076"/>
    </source>
</evidence>
<feature type="compositionally biased region" description="Basic and acidic residues" evidence="1">
    <location>
        <begin position="155"/>
        <end position="165"/>
    </location>
</feature>
<sequence>MPPVETEYYDLLGVSPDANELELKKAYRKQAIKYHPDKNPSPDAEERFKDISKAYQVLSDSNLRAVYDKHGKSMEDKEGNFTMEDAAGFFANVFGGERFADYVGEISIMKEMTTAASTMMTEEEKADLEKQMNGQDPHPAPATGVKHTPSAEGAAHFDSRSDATRTDPLLVAAAAESSSSSSIKSKEREHTPKPSKTRLTLEQREALKQQDRERHEAMEKRIAALVQKMKERLRPYVESTTPEEIKAWEDRMHREAEDLKMESFGIELLHAIGSVYIMKATSFVKSKKFLGIPGFWSRLKEKGALAKDVWGVVGSALSVRDAMLEMEKLQAIGEVPDEDLQAMEKDVTGKLLLASWRGARMEVGQVLREVVDQVLKDHEATEQVLLGRARALMILGSIFKNTQADESDLERRELERMVAEAAQPKTKQQKLAARVRREELMRQALAKQQFQQESKDTFPPTAATTVETAAASA</sequence>
<dbReference type="AlphaFoldDB" id="A0A0D7AP61"/>
<organism evidence="3 4">
    <name type="scientific">Fistulina hepatica ATCC 64428</name>
    <dbReference type="NCBI Taxonomy" id="1128425"/>
    <lineage>
        <taxon>Eukaryota</taxon>
        <taxon>Fungi</taxon>
        <taxon>Dikarya</taxon>
        <taxon>Basidiomycota</taxon>
        <taxon>Agaricomycotina</taxon>
        <taxon>Agaricomycetes</taxon>
        <taxon>Agaricomycetidae</taxon>
        <taxon>Agaricales</taxon>
        <taxon>Fistulinaceae</taxon>
        <taxon>Fistulina</taxon>
    </lineage>
</organism>
<dbReference type="PROSITE" id="PS50076">
    <property type="entry name" value="DNAJ_2"/>
    <property type="match status" value="1"/>
</dbReference>